<dbReference type="PROSITE" id="PS51755">
    <property type="entry name" value="OMPR_PHOB"/>
    <property type="match status" value="1"/>
</dbReference>
<dbReference type="InterPro" id="IPR039420">
    <property type="entry name" value="WalR-like"/>
</dbReference>
<sequence>MINFDQQNSKMNSKKILLIDDEMDILEILSYNLEKEGYDIYTATNGKEGIDKAKEIIPDLILLDVMMPEKDGIETCQELRKIKELQKTLIVFLSARSEEFSQLAGFQAGANDYIVKLIKPKILISKVNALLQLTSQVSDASKQIEIGDLMIDKDNFRVSKSGQQFLLPKKEFDLLYLLASNTEKVFKREEILEKVWGNDVIVGERTIDVHIRRLREKLGINTIQTLKGIGYKLIVLG</sequence>
<evidence type="ECO:0000256" key="7">
    <source>
        <dbReference type="ARBA" id="ARBA00024735"/>
    </source>
</evidence>
<accession>A0A1N7NLX6</accession>
<protein>
    <recommendedName>
        <fullName evidence="1">Phosphate regulon transcriptional regulatory protein PhoB</fullName>
    </recommendedName>
</protein>
<dbReference type="SUPFAM" id="SSF52172">
    <property type="entry name" value="CheY-like"/>
    <property type="match status" value="1"/>
</dbReference>
<reference evidence="13" key="1">
    <citation type="submission" date="2017-01" db="EMBL/GenBank/DDBJ databases">
        <authorList>
            <person name="Varghese N."/>
            <person name="Submissions S."/>
        </authorList>
    </citation>
    <scope>NUCLEOTIDE SEQUENCE [LARGE SCALE GENOMIC DNA]</scope>
    <source>
        <strain evidence="13">DSM 21068</strain>
    </source>
</reference>
<feature type="DNA-binding region" description="OmpR/PhoB-type" evidence="9">
    <location>
        <begin position="141"/>
        <end position="235"/>
    </location>
</feature>
<keyword evidence="6" id="KW-0804">Transcription</keyword>
<dbReference type="FunFam" id="3.40.50.2300:FF:000001">
    <property type="entry name" value="DNA-binding response regulator PhoB"/>
    <property type="match status" value="1"/>
</dbReference>
<evidence type="ECO:0000256" key="5">
    <source>
        <dbReference type="ARBA" id="ARBA00023125"/>
    </source>
</evidence>
<evidence type="ECO:0000256" key="3">
    <source>
        <dbReference type="ARBA" id="ARBA00023012"/>
    </source>
</evidence>
<evidence type="ECO:0000256" key="8">
    <source>
        <dbReference type="PROSITE-ProRule" id="PRU00169"/>
    </source>
</evidence>
<feature type="domain" description="Response regulatory" evidence="10">
    <location>
        <begin position="15"/>
        <end position="131"/>
    </location>
</feature>
<evidence type="ECO:0000313" key="13">
    <source>
        <dbReference type="Proteomes" id="UP000186246"/>
    </source>
</evidence>
<dbReference type="GO" id="GO:0000156">
    <property type="term" value="F:phosphorelay response regulator activity"/>
    <property type="evidence" value="ECO:0007669"/>
    <property type="project" value="TreeGrafter"/>
</dbReference>
<dbReference type="GO" id="GO:0032993">
    <property type="term" value="C:protein-DNA complex"/>
    <property type="evidence" value="ECO:0007669"/>
    <property type="project" value="TreeGrafter"/>
</dbReference>
<evidence type="ECO:0000256" key="4">
    <source>
        <dbReference type="ARBA" id="ARBA00023015"/>
    </source>
</evidence>
<dbReference type="CDD" id="cd00383">
    <property type="entry name" value="trans_reg_C"/>
    <property type="match status" value="1"/>
</dbReference>
<dbReference type="EMBL" id="FTOJ01000008">
    <property type="protein sequence ID" value="SIS99297.1"/>
    <property type="molecule type" value="Genomic_DNA"/>
</dbReference>
<dbReference type="PANTHER" id="PTHR48111:SF40">
    <property type="entry name" value="PHOSPHATE REGULON TRANSCRIPTIONAL REGULATORY PROTEIN PHOB"/>
    <property type="match status" value="1"/>
</dbReference>
<proteinExistence type="predicted"/>
<gene>
    <name evidence="12" type="ORF">SAMN05421796_108138</name>
</gene>
<organism evidence="12 13">
    <name type="scientific">Chryseobacterium piscicola</name>
    <dbReference type="NCBI Taxonomy" id="551459"/>
    <lineage>
        <taxon>Bacteria</taxon>
        <taxon>Pseudomonadati</taxon>
        <taxon>Bacteroidota</taxon>
        <taxon>Flavobacteriia</taxon>
        <taxon>Flavobacteriales</taxon>
        <taxon>Weeksellaceae</taxon>
        <taxon>Chryseobacterium group</taxon>
        <taxon>Chryseobacterium</taxon>
    </lineage>
</organism>
<dbReference type="STRING" id="551459.SAMN05421796_108138"/>
<dbReference type="InterPro" id="IPR001789">
    <property type="entry name" value="Sig_transdc_resp-reg_receiver"/>
</dbReference>
<dbReference type="InterPro" id="IPR016032">
    <property type="entry name" value="Sig_transdc_resp-reg_C-effctor"/>
</dbReference>
<dbReference type="CDD" id="cd17574">
    <property type="entry name" value="REC_OmpR"/>
    <property type="match status" value="1"/>
</dbReference>
<dbReference type="InterPro" id="IPR001867">
    <property type="entry name" value="OmpR/PhoB-type_DNA-bd"/>
</dbReference>
<evidence type="ECO:0000259" key="11">
    <source>
        <dbReference type="PROSITE" id="PS51755"/>
    </source>
</evidence>
<keyword evidence="5 9" id="KW-0238">DNA-binding</keyword>
<dbReference type="SMART" id="SM00448">
    <property type="entry name" value="REC"/>
    <property type="match status" value="1"/>
</dbReference>
<dbReference type="Proteomes" id="UP000186246">
    <property type="component" value="Unassembled WGS sequence"/>
</dbReference>
<feature type="domain" description="OmpR/PhoB-type" evidence="11">
    <location>
        <begin position="141"/>
        <end position="235"/>
    </location>
</feature>
<keyword evidence="2 8" id="KW-0597">Phosphoprotein</keyword>
<dbReference type="AlphaFoldDB" id="A0A1N7NLX6"/>
<keyword evidence="3" id="KW-0902">Two-component regulatory system</keyword>
<dbReference type="Gene3D" id="3.40.50.2300">
    <property type="match status" value="1"/>
</dbReference>
<dbReference type="InterPro" id="IPR036388">
    <property type="entry name" value="WH-like_DNA-bd_sf"/>
</dbReference>
<dbReference type="Pfam" id="PF00072">
    <property type="entry name" value="Response_reg"/>
    <property type="match status" value="1"/>
</dbReference>
<dbReference type="PANTHER" id="PTHR48111">
    <property type="entry name" value="REGULATOR OF RPOS"/>
    <property type="match status" value="1"/>
</dbReference>
<comment type="function">
    <text evidence="7">This protein is a positive regulator for the phosphate regulon. Transcription of this operon is positively regulated by PhoB and PhoR when phosphate is limited.</text>
</comment>
<evidence type="ECO:0000256" key="1">
    <source>
        <dbReference type="ARBA" id="ARBA00013332"/>
    </source>
</evidence>
<dbReference type="FunFam" id="1.10.10.10:FF:000018">
    <property type="entry name" value="DNA-binding response regulator ResD"/>
    <property type="match status" value="1"/>
</dbReference>
<dbReference type="GO" id="GO:0006355">
    <property type="term" value="P:regulation of DNA-templated transcription"/>
    <property type="evidence" value="ECO:0007669"/>
    <property type="project" value="InterPro"/>
</dbReference>
<evidence type="ECO:0000256" key="6">
    <source>
        <dbReference type="ARBA" id="ARBA00023163"/>
    </source>
</evidence>
<dbReference type="PROSITE" id="PS50110">
    <property type="entry name" value="RESPONSE_REGULATORY"/>
    <property type="match status" value="1"/>
</dbReference>
<evidence type="ECO:0000256" key="9">
    <source>
        <dbReference type="PROSITE-ProRule" id="PRU01091"/>
    </source>
</evidence>
<evidence type="ECO:0000259" key="10">
    <source>
        <dbReference type="PROSITE" id="PS50110"/>
    </source>
</evidence>
<dbReference type="InterPro" id="IPR011006">
    <property type="entry name" value="CheY-like_superfamily"/>
</dbReference>
<dbReference type="Pfam" id="PF00486">
    <property type="entry name" value="Trans_reg_C"/>
    <property type="match status" value="1"/>
</dbReference>
<dbReference type="GO" id="GO:0000976">
    <property type="term" value="F:transcription cis-regulatory region binding"/>
    <property type="evidence" value="ECO:0007669"/>
    <property type="project" value="TreeGrafter"/>
</dbReference>
<feature type="modified residue" description="4-aspartylphosphate" evidence="8">
    <location>
        <position position="64"/>
    </location>
</feature>
<evidence type="ECO:0000256" key="2">
    <source>
        <dbReference type="ARBA" id="ARBA00022553"/>
    </source>
</evidence>
<keyword evidence="4" id="KW-0805">Transcription regulation</keyword>
<dbReference type="SUPFAM" id="SSF46894">
    <property type="entry name" value="C-terminal effector domain of the bipartite response regulators"/>
    <property type="match status" value="1"/>
</dbReference>
<dbReference type="SMART" id="SM00862">
    <property type="entry name" value="Trans_reg_C"/>
    <property type="match status" value="1"/>
</dbReference>
<dbReference type="GO" id="GO:0005829">
    <property type="term" value="C:cytosol"/>
    <property type="evidence" value="ECO:0007669"/>
    <property type="project" value="TreeGrafter"/>
</dbReference>
<evidence type="ECO:0000313" key="12">
    <source>
        <dbReference type="EMBL" id="SIS99297.1"/>
    </source>
</evidence>
<name>A0A1N7NLX6_9FLAO</name>
<dbReference type="Gene3D" id="1.10.10.10">
    <property type="entry name" value="Winged helix-like DNA-binding domain superfamily/Winged helix DNA-binding domain"/>
    <property type="match status" value="1"/>
</dbReference>